<sequence>MSTYIRLPRSIAGDDVVLNLHVCHVVDDVKFSIERLLHIPKENQSLFLNGKPLRDDQNLGDINPKKRVKLHLFLRFKDKIKVCVKSSEGPGGMIDLEPTDTVESVKRKVSEKRGVPPEDVELLIPGELIEDDHALAEYINRLSTRHVIVQLLANASMEVHDLCEPHVPLCTLEASSFCTIKEIKERLRDLHGVAPGLQKIYLHGNLLDDDCTMSSIGIENALLLKLELHAIGKVYVTAEGLDGREVVFPVISSYSCDRVKTMLESESGVPRSNMLLKCGDTVVHSKGLVSDYVAEDTALVIVRHKVGLKVFVESSTGEKFEVNVHPSQTVKELKAIIADCSGRPAVHQRLSFNGQLLNDDSVILEYSSDGLTNGSTIHLEGFINVAMTTTWTFPIDSQETVGQLKAKIYSKCGYHISNQELYLDGKLLEDSTLLPQGVPEAGKRCLTLKVKTNVTVISSTGKEMTFTCHLTDTIKSIKKKIHQEEGERSKVANLVYRLEELEDNKSLMECGIDDKSSVTLTAEVSSSKPRRHRPSWSSRRR</sequence>
<dbReference type="Proteomes" id="UP000591131">
    <property type="component" value="Unassembled WGS sequence"/>
</dbReference>
<keyword evidence="4" id="KW-1185">Reference proteome</keyword>
<organism evidence="3 4">
    <name type="scientific">Perkinsus chesapeaki</name>
    <name type="common">Clam parasite</name>
    <name type="synonym">Perkinsus andrewsi</name>
    <dbReference type="NCBI Taxonomy" id="330153"/>
    <lineage>
        <taxon>Eukaryota</taxon>
        <taxon>Sar</taxon>
        <taxon>Alveolata</taxon>
        <taxon>Perkinsozoa</taxon>
        <taxon>Perkinsea</taxon>
        <taxon>Perkinsida</taxon>
        <taxon>Perkinsidae</taxon>
        <taxon>Perkinsus</taxon>
    </lineage>
</organism>
<name>A0A7J6LBJ1_PERCH</name>
<evidence type="ECO:0000313" key="4">
    <source>
        <dbReference type="Proteomes" id="UP000591131"/>
    </source>
</evidence>
<feature type="domain" description="Ubiquitin-like" evidence="2">
    <location>
        <begin position="80"/>
        <end position="138"/>
    </location>
</feature>
<dbReference type="InterPro" id="IPR000626">
    <property type="entry name" value="Ubiquitin-like_dom"/>
</dbReference>
<dbReference type="InterPro" id="IPR029071">
    <property type="entry name" value="Ubiquitin-like_domsf"/>
</dbReference>
<feature type="domain" description="Ubiquitin-like" evidence="2">
    <location>
        <begin position="1"/>
        <end position="75"/>
    </location>
</feature>
<feature type="domain" description="Ubiquitin-like" evidence="2">
    <location>
        <begin position="452"/>
        <end position="527"/>
    </location>
</feature>
<dbReference type="SUPFAM" id="SSF54236">
    <property type="entry name" value="Ubiquitin-like"/>
    <property type="match status" value="6"/>
</dbReference>
<dbReference type="PANTHER" id="PTHR10666">
    <property type="entry name" value="UBIQUITIN"/>
    <property type="match status" value="1"/>
</dbReference>
<feature type="domain" description="Ubiquitin-like" evidence="2">
    <location>
        <begin position="179"/>
        <end position="233"/>
    </location>
</feature>
<dbReference type="CDD" id="cd17039">
    <property type="entry name" value="Ubl_ubiquitin_like"/>
    <property type="match status" value="5"/>
</dbReference>
<dbReference type="AlphaFoldDB" id="A0A7J6LBJ1"/>
<gene>
    <name evidence="3" type="ORF">FOL47_008837</name>
</gene>
<reference evidence="3 4" key="1">
    <citation type="submission" date="2020-04" db="EMBL/GenBank/DDBJ databases">
        <title>Perkinsus chesapeaki whole genome sequence.</title>
        <authorList>
            <person name="Bogema D.R."/>
        </authorList>
    </citation>
    <scope>NUCLEOTIDE SEQUENCE [LARGE SCALE GENOMIC DNA]</scope>
    <source>
        <strain evidence="3">ATCC PRA-425</strain>
    </source>
</reference>
<accession>A0A7J6LBJ1</accession>
<dbReference type="Pfam" id="PF00240">
    <property type="entry name" value="ubiquitin"/>
    <property type="match status" value="6"/>
</dbReference>
<dbReference type="SMART" id="SM00213">
    <property type="entry name" value="UBQ"/>
    <property type="match status" value="6"/>
</dbReference>
<dbReference type="Gene3D" id="3.10.20.90">
    <property type="entry name" value="Phosphatidylinositol 3-kinase Catalytic Subunit, Chain A, domain 1"/>
    <property type="match status" value="6"/>
</dbReference>
<evidence type="ECO:0000259" key="2">
    <source>
        <dbReference type="PROSITE" id="PS50053"/>
    </source>
</evidence>
<evidence type="ECO:0000256" key="1">
    <source>
        <dbReference type="SAM" id="MobiDB-lite"/>
    </source>
</evidence>
<dbReference type="OrthoDB" id="428577at2759"/>
<feature type="domain" description="Ubiquitin-like" evidence="2">
    <location>
        <begin position="383"/>
        <end position="440"/>
    </location>
</feature>
<dbReference type="EMBL" id="JAAPAO010000587">
    <property type="protein sequence ID" value="KAF4656615.1"/>
    <property type="molecule type" value="Genomic_DNA"/>
</dbReference>
<dbReference type="InterPro" id="IPR050158">
    <property type="entry name" value="Ubiquitin_ubiquitin-like"/>
</dbReference>
<feature type="compositionally biased region" description="Basic residues" evidence="1">
    <location>
        <begin position="528"/>
        <end position="541"/>
    </location>
</feature>
<comment type="caution">
    <text evidence="3">The sequence shown here is derived from an EMBL/GenBank/DDBJ whole genome shotgun (WGS) entry which is preliminary data.</text>
</comment>
<feature type="region of interest" description="Disordered" evidence="1">
    <location>
        <begin position="521"/>
        <end position="541"/>
    </location>
</feature>
<dbReference type="PROSITE" id="PS50053">
    <property type="entry name" value="UBIQUITIN_2"/>
    <property type="match status" value="6"/>
</dbReference>
<evidence type="ECO:0000313" key="3">
    <source>
        <dbReference type="EMBL" id="KAF4656615.1"/>
    </source>
</evidence>
<protein>
    <recommendedName>
        <fullName evidence="2">Ubiquitin-like domain-containing protein</fullName>
    </recommendedName>
</protein>
<proteinExistence type="predicted"/>
<feature type="domain" description="Ubiquitin-like" evidence="2">
    <location>
        <begin position="308"/>
        <end position="379"/>
    </location>
</feature>